<comment type="caution">
    <text evidence="6">The sequence shown here is derived from an EMBL/GenBank/DDBJ whole genome shotgun (WGS) entry which is preliminary data.</text>
</comment>
<dbReference type="EMBL" id="JAHHGZ010000002">
    <property type="protein sequence ID" value="MBW4666331.1"/>
    <property type="molecule type" value="Genomic_DNA"/>
</dbReference>
<evidence type="ECO:0000256" key="4">
    <source>
        <dbReference type="ARBA" id="ARBA00023136"/>
    </source>
</evidence>
<feature type="transmembrane region" description="Helical" evidence="5">
    <location>
        <begin position="88"/>
        <end position="107"/>
    </location>
</feature>
<reference evidence="6" key="1">
    <citation type="submission" date="2021-05" db="EMBL/GenBank/DDBJ databases">
        <authorList>
            <person name="Pietrasiak N."/>
            <person name="Ward R."/>
            <person name="Stajich J.E."/>
            <person name="Kurbessoian T."/>
        </authorList>
    </citation>
    <scope>NUCLEOTIDE SEQUENCE</scope>
    <source>
        <strain evidence="6">GSE-NOS-MK-12-04C</strain>
    </source>
</reference>
<keyword evidence="4 5" id="KW-0472">Membrane</keyword>
<evidence type="ECO:0000313" key="7">
    <source>
        <dbReference type="Proteomes" id="UP000729701"/>
    </source>
</evidence>
<organism evidence="6 7">
    <name type="scientific">Cyanomargarita calcarea GSE-NOS-MK-12-04C</name>
    <dbReference type="NCBI Taxonomy" id="2839659"/>
    <lineage>
        <taxon>Bacteria</taxon>
        <taxon>Bacillati</taxon>
        <taxon>Cyanobacteriota</taxon>
        <taxon>Cyanophyceae</taxon>
        <taxon>Nostocales</taxon>
        <taxon>Cyanomargaritaceae</taxon>
        <taxon>Cyanomargarita</taxon>
    </lineage>
</organism>
<feature type="transmembrane region" description="Helical" evidence="5">
    <location>
        <begin position="119"/>
        <end position="140"/>
    </location>
</feature>
<protein>
    <submittedName>
        <fullName evidence="6">MAPEG family protein</fullName>
    </submittedName>
</protein>
<dbReference type="GO" id="GO:0016020">
    <property type="term" value="C:membrane"/>
    <property type="evidence" value="ECO:0007669"/>
    <property type="project" value="UniProtKB-SubCell"/>
</dbReference>
<evidence type="ECO:0000256" key="1">
    <source>
        <dbReference type="ARBA" id="ARBA00004370"/>
    </source>
</evidence>
<dbReference type="Gene3D" id="1.20.120.550">
    <property type="entry name" value="Membrane associated eicosanoid/glutathione metabolism-like domain"/>
    <property type="match status" value="1"/>
</dbReference>
<dbReference type="AlphaFoldDB" id="A0A951QJ62"/>
<keyword evidence="2 5" id="KW-0812">Transmembrane</keyword>
<sequence>MTQDAIFSPFFATVFLTLLVWVYMYIRRISFITSSKIRPQDLAVPGTVAPIWPPNVSNPSDNLKNLFEIPVLFYALILYLFMTKQVDTVYVNAAWIFVVFRVLHSAVHCTFNFIMLRFYLYLFATLAVWFIAIRAALIHFGT</sequence>
<gene>
    <name evidence="6" type="ORF">KME60_02520</name>
</gene>
<dbReference type="InterPro" id="IPR001129">
    <property type="entry name" value="Membr-assoc_MAPEG"/>
</dbReference>
<evidence type="ECO:0000313" key="6">
    <source>
        <dbReference type="EMBL" id="MBW4666331.1"/>
    </source>
</evidence>
<feature type="transmembrane region" description="Helical" evidence="5">
    <location>
        <begin position="65"/>
        <end position="82"/>
    </location>
</feature>
<proteinExistence type="predicted"/>
<accession>A0A951QJ62</accession>
<comment type="subcellular location">
    <subcellularLocation>
        <location evidence="1">Membrane</location>
    </subcellularLocation>
</comment>
<name>A0A951QJ62_9CYAN</name>
<dbReference type="InterPro" id="IPR023352">
    <property type="entry name" value="MAPEG-like_dom_sf"/>
</dbReference>
<feature type="transmembrane region" description="Helical" evidence="5">
    <location>
        <begin position="6"/>
        <end position="26"/>
    </location>
</feature>
<evidence type="ECO:0000256" key="5">
    <source>
        <dbReference type="SAM" id="Phobius"/>
    </source>
</evidence>
<dbReference type="Pfam" id="PF01124">
    <property type="entry name" value="MAPEG"/>
    <property type="match status" value="1"/>
</dbReference>
<dbReference type="SUPFAM" id="SSF161084">
    <property type="entry name" value="MAPEG domain-like"/>
    <property type="match status" value="1"/>
</dbReference>
<keyword evidence="3 5" id="KW-1133">Transmembrane helix</keyword>
<dbReference type="Proteomes" id="UP000729701">
    <property type="component" value="Unassembled WGS sequence"/>
</dbReference>
<evidence type="ECO:0000256" key="2">
    <source>
        <dbReference type="ARBA" id="ARBA00022692"/>
    </source>
</evidence>
<evidence type="ECO:0000256" key="3">
    <source>
        <dbReference type="ARBA" id="ARBA00022989"/>
    </source>
</evidence>
<reference evidence="6" key="2">
    <citation type="journal article" date="2022" name="Microbiol. Resour. Announc.">
        <title>Metagenome Sequencing to Explore Phylogenomics of Terrestrial Cyanobacteria.</title>
        <authorList>
            <person name="Ward R.D."/>
            <person name="Stajich J.E."/>
            <person name="Johansen J.R."/>
            <person name="Huntemann M."/>
            <person name="Clum A."/>
            <person name="Foster B."/>
            <person name="Foster B."/>
            <person name="Roux S."/>
            <person name="Palaniappan K."/>
            <person name="Varghese N."/>
            <person name="Mukherjee S."/>
            <person name="Reddy T.B.K."/>
            <person name="Daum C."/>
            <person name="Copeland A."/>
            <person name="Chen I.A."/>
            <person name="Ivanova N.N."/>
            <person name="Kyrpides N.C."/>
            <person name="Shapiro N."/>
            <person name="Eloe-Fadrosh E.A."/>
            <person name="Pietrasiak N."/>
        </authorList>
    </citation>
    <scope>NUCLEOTIDE SEQUENCE</scope>
    <source>
        <strain evidence="6">GSE-NOS-MK-12-04C</strain>
    </source>
</reference>